<accession>A0A9X2P5Q7</accession>
<protein>
    <submittedName>
        <fullName evidence="3">PorT family protein</fullName>
    </submittedName>
</protein>
<keyword evidence="4" id="KW-1185">Reference proteome</keyword>
<organism evidence="3 4">
    <name type="scientific">Aquiflexum gelatinilyticum</name>
    <dbReference type="NCBI Taxonomy" id="2961943"/>
    <lineage>
        <taxon>Bacteria</taxon>
        <taxon>Pseudomonadati</taxon>
        <taxon>Bacteroidota</taxon>
        <taxon>Cytophagia</taxon>
        <taxon>Cytophagales</taxon>
        <taxon>Cyclobacteriaceae</taxon>
        <taxon>Aquiflexum</taxon>
    </lineage>
</organism>
<dbReference type="Pfam" id="PF13568">
    <property type="entry name" value="OMP_b-brl_2"/>
    <property type="match status" value="1"/>
</dbReference>
<keyword evidence="1" id="KW-0732">Signal</keyword>
<evidence type="ECO:0000259" key="2">
    <source>
        <dbReference type="Pfam" id="PF13568"/>
    </source>
</evidence>
<dbReference type="Proteomes" id="UP001142175">
    <property type="component" value="Unassembled WGS sequence"/>
</dbReference>
<name>A0A9X2P5Q7_9BACT</name>
<gene>
    <name evidence="3" type="ORF">NU887_12505</name>
</gene>
<feature type="domain" description="Outer membrane protein beta-barrel" evidence="2">
    <location>
        <begin position="40"/>
        <end position="210"/>
    </location>
</feature>
<evidence type="ECO:0000256" key="1">
    <source>
        <dbReference type="SAM" id="SignalP"/>
    </source>
</evidence>
<dbReference type="EMBL" id="JANSUY010000010">
    <property type="protein sequence ID" value="MCR9015862.1"/>
    <property type="molecule type" value="Genomic_DNA"/>
</dbReference>
<reference evidence="3" key="1">
    <citation type="submission" date="2022-08" db="EMBL/GenBank/DDBJ databases">
        <authorList>
            <person name="Zhang D."/>
        </authorList>
    </citation>
    <scope>NUCLEOTIDE SEQUENCE</scope>
    <source>
        <strain evidence="3">XJ19-11</strain>
    </source>
</reference>
<dbReference type="InterPro" id="IPR025665">
    <property type="entry name" value="Beta-barrel_OMP_2"/>
</dbReference>
<dbReference type="RefSeq" id="WP_258423725.1">
    <property type="nucleotide sequence ID" value="NZ_JANSUY010000010.1"/>
</dbReference>
<feature type="signal peptide" evidence="1">
    <location>
        <begin position="1"/>
        <end position="26"/>
    </location>
</feature>
<feature type="chain" id="PRO_5040814487" evidence="1">
    <location>
        <begin position="27"/>
        <end position="236"/>
    </location>
</feature>
<sequence>MKKILLKSIATVFLLILSLTPSFSQAALIALIFGDKVASEKFHLSVDLGMNISSLPGLEQQQHTRGLYFGLGTFIKLDDKWTLNPEFKPLSPRGARSVLPLNDYSAVLSDVSYDFDLNYIDIPVLIQYRFNEKFFASAGPQVSFLTSATQVASGNLPLGNVVDIEESVKSSFKPIYIAVPLEIGYSLSDARKGKGMNIKFRYNIGVSQVIALSSVGTSSGSTFQVFASFPFIQVEQ</sequence>
<comment type="caution">
    <text evidence="3">The sequence shown here is derived from an EMBL/GenBank/DDBJ whole genome shotgun (WGS) entry which is preliminary data.</text>
</comment>
<evidence type="ECO:0000313" key="3">
    <source>
        <dbReference type="EMBL" id="MCR9015862.1"/>
    </source>
</evidence>
<evidence type="ECO:0000313" key="4">
    <source>
        <dbReference type="Proteomes" id="UP001142175"/>
    </source>
</evidence>
<proteinExistence type="predicted"/>
<dbReference type="AlphaFoldDB" id="A0A9X2P5Q7"/>